<feature type="compositionally biased region" description="Low complexity" evidence="1">
    <location>
        <begin position="47"/>
        <end position="57"/>
    </location>
</feature>
<accession>A0A0B2WQ66</accession>
<organism evidence="2 3">
    <name type="scientific">Metarhizium album (strain ARSEF 1941)</name>
    <dbReference type="NCBI Taxonomy" id="1081103"/>
    <lineage>
        <taxon>Eukaryota</taxon>
        <taxon>Fungi</taxon>
        <taxon>Dikarya</taxon>
        <taxon>Ascomycota</taxon>
        <taxon>Pezizomycotina</taxon>
        <taxon>Sordariomycetes</taxon>
        <taxon>Hypocreomycetidae</taxon>
        <taxon>Hypocreales</taxon>
        <taxon>Clavicipitaceae</taxon>
        <taxon>Metarhizium</taxon>
    </lineage>
</organism>
<keyword evidence="3" id="KW-1185">Reference proteome</keyword>
<feature type="compositionally biased region" description="Polar residues" evidence="1">
    <location>
        <begin position="152"/>
        <end position="197"/>
    </location>
</feature>
<dbReference type="STRING" id="1081103.A0A0B2WQ66"/>
<evidence type="ECO:0000313" key="3">
    <source>
        <dbReference type="Proteomes" id="UP000030816"/>
    </source>
</evidence>
<dbReference type="RefSeq" id="XP_040676206.1">
    <property type="nucleotide sequence ID" value="XM_040825823.1"/>
</dbReference>
<dbReference type="GeneID" id="63741480"/>
<feature type="compositionally biased region" description="Low complexity" evidence="1">
    <location>
        <begin position="112"/>
        <end position="127"/>
    </location>
</feature>
<dbReference type="OrthoDB" id="5418627at2759"/>
<dbReference type="EMBL" id="AZHE01000026">
    <property type="protein sequence ID" value="KHN95140.1"/>
    <property type="molecule type" value="Genomic_DNA"/>
</dbReference>
<comment type="caution">
    <text evidence="2">The sequence shown here is derived from an EMBL/GenBank/DDBJ whole genome shotgun (WGS) entry which is preliminary data.</text>
</comment>
<sequence length="386" mass="40787">MSPQPSAFISARIPSPDPMGDDTNCVSHLATVPGEDEEQASPRKISSSDALRALSRAPLEEDGTVWTVVNSDLEDAAPHQPHSSWRGSLAGETAAKSPTAVASTATTDLEPTWTATTRLTYTTAGDTNGASSDSEEESSDDDFLTMGKLKSPVSSASRAQELLSPTKSAERVTSAQLGDQSSLSPKTGKLNTENLTGEANHGVPGAIGDEDELFQFEEEGLGLPARPRQTRRPAGKLDSNDGQSDHDDGSSETPTPQPLTLYATSPAIPITRLANQDQEPGPPTPARAKFESHTVGSYRGRPLTVPVLRNPEVLSQLGSARPVNEIVGSVHHRGPTDAFNPASFQESAQQAMTFSSFSERLMMEDMMEAAKAGSLAPGTAPTERGQ</sequence>
<reference evidence="2 3" key="1">
    <citation type="journal article" date="2014" name="Proc. Natl. Acad. Sci. U.S.A.">
        <title>Trajectory and genomic determinants of fungal-pathogen speciation and host adaptation.</title>
        <authorList>
            <person name="Hu X."/>
            <person name="Xiao G."/>
            <person name="Zheng P."/>
            <person name="Shang Y."/>
            <person name="Su Y."/>
            <person name="Zhang X."/>
            <person name="Liu X."/>
            <person name="Zhan S."/>
            <person name="St Leger R.J."/>
            <person name="Wang C."/>
        </authorList>
    </citation>
    <scope>NUCLEOTIDE SEQUENCE [LARGE SCALE GENOMIC DNA]</scope>
    <source>
        <strain evidence="2 3">ARSEF 1941</strain>
    </source>
</reference>
<dbReference type="Proteomes" id="UP000030816">
    <property type="component" value="Unassembled WGS sequence"/>
</dbReference>
<feature type="region of interest" description="Disordered" evidence="1">
    <location>
        <begin position="274"/>
        <end position="297"/>
    </location>
</feature>
<evidence type="ECO:0000313" key="2">
    <source>
        <dbReference type="EMBL" id="KHN95140.1"/>
    </source>
</evidence>
<proteinExistence type="predicted"/>
<feature type="compositionally biased region" description="Polar residues" evidence="1">
    <location>
        <begin position="100"/>
        <end position="109"/>
    </location>
</feature>
<evidence type="ECO:0000256" key="1">
    <source>
        <dbReference type="SAM" id="MobiDB-lite"/>
    </source>
</evidence>
<dbReference type="AlphaFoldDB" id="A0A0B2WQ66"/>
<protein>
    <submittedName>
        <fullName evidence="2">Uncharacterized protein</fullName>
    </submittedName>
</protein>
<feature type="region of interest" description="Disordered" evidence="1">
    <location>
        <begin position="1"/>
        <end position="207"/>
    </location>
</feature>
<dbReference type="HOGENOM" id="CLU_573902_0_0_1"/>
<name>A0A0B2WQ66_METAS</name>
<feature type="compositionally biased region" description="Acidic residues" evidence="1">
    <location>
        <begin position="133"/>
        <end position="143"/>
    </location>
</feature>
<feature type="region of interest" description="Disordered" evidence="1">
    <location>
        <begin position="221"/>
        <end position="261"/>
    </location>
</feature>
<gene>
    <name evidence="2" type="ORF">MAM_07025</name>
</gene>